<feature type="compositionally biased region" description="Basic residues" evidence="1">
    <location>
        <begin position="12"/>
        <end position="29"/>
    </location>
</feature>
<geneLocation type="plasmid" evidence="2 3">
    <name>pSAM1</name>
</geneLocation>
<keyword evidence="2" id="KW-0614">Plasmid</keyword>
<feature type="compositionally biased region" description="Polar residues" evidence="1">
    <location>
        <begin position="1"/>
        <end position="11"/>
    </location>
</feature>
<feature type="region of interest" description="Disordered" evidence="1">
    <location>
        <begin position="1"/>
        <end position="31"/>
    </location>
</feature>
<dbReference type="RefSeq" id="WP_159042064.1">
    <property type="nucleotide sequence ID" value="NZ_CP012383.1"/>
</dbReference>
<reference evidence="3" key="1">
    <citation type="journal article" date="2015" name="J. Biotechnol.">
        <title>Complete genome sequence of Streptomyces ambofaciens ATCC 23877, the spiramycin producer.</title>
        <authorList>
            <person name="Thibessard A."/>
            <person name="Haas D."/>
            <person name="Gerbaud C."/>
            <person name="Aigle B."/>
            <person name="Lautru S."/>
            <person name="Pernodet J.L."/>
            <person name="Leblond P."/>
        </authorList>
    </citation>
    <scope>NUCLEOTIDE SEQUENCE [LARGE SCALE GENOMIC DNA]</scope>
    <source>
        <strain evidence="3">ATCC 23877 / 3486 / DSM 40053 / JCM 4204 / NBRC 12836 / NRRL B-2516</strain>
        <plasmid evidence="3">pSAM1</plasmid>
    </source>
</reference>
<evidence type="ECO:0000313" key="3">
    <source>
        <dbReference type="Proteomes" id="UP000061018"/>
    </source>
</evidence>
<accession>A0A0K2B5T9</accession>
<evidence type="ECO:0000313" key="2">
    <source>
        <dbReference type="EMBL" id="AKZ60770.1"/>
    </source>
</evidence>
<dbReference type="Proteomes" id="UP000061018">
    <property type="component" value="Plasmid pSAM1"/>
</dbReference>
<dbReference type="AlphaFoldDB" id="A0A0K2B5T9"/>
<evidence type="ECO:0000256" key="1">
    <source>
        <dbReference type="SAM" id="MobiDB-lite"/>
    </source>
</evidence>
<dbReference type="EMBL" id="CP012383">
    <property type="protein sequence ID" value="AKZ60770.1"/>
    <property type="molecule type" value="Genomic_DNA"/>
</dbReference>
<organism evidence="2 3">
    <name type="scientific">Streptomyces ambofaciens (strain ATCC 23877 / 3486 / DSM 40053 / JCM 4204 / NBRC 12836 / NRRL B-2516)</name>
    <dbReference type="NCBI Taxonomy" id="278992"/>
    <lineage>
        <taxon>Bacteria</taxon>
        <taxon>Bacillati</taxon>
        <taxon>Actinomycetota</taxon>
        <taxon>Actinomycetes</taxon>
        <taxon>Kitasatosporales</taxon>
        <taxon>Streptomycetaceae</taxon>
        <taxon>Streptomyces</taxon>
    </lineage>
</organism>
<dbReference type="KEGG" id="samb:SAM23877_p061"/>
<proteinExistence type="predicted"/>
<protein>
    <submittedName>
        <fullName evidence="2">Uncharacterized protein</fullName>
    </submittedName>
</protein>
<gene>
    <name evidence="2" type="ORF">SAM23877_p061</name>
</gene>
<sequence>MATRTRNANKQTAKKTTPRARKTTTKARPKNTPVNATTIVDLREPLPVRRRVFVGPMGAQEQAAARAALASATARLPIPVRTWHGPTARLNDGTVITHTPAHATTDHTPTFHAAIRCPHGAAHVYTIHTAQELHRARQITALCDQRTDTAPTPAAPNPAVRALGDALTRARSAAADTQPLSHAEIAAVLTARADQDQPKEHPQP</sequence>
<name>A0A0K2B5T9_STRA7</name>